<feature type="compositionally biased region" description="Acidic residues" evidence="1">
    <location>
        <begin position="289"/>
        <end position="309"/>
    </location>
</feature>
<feature type="compositionally biased region" description="Basic and acidic residues" evidence="1">
    <location>
        <begin position="636"/>
        <end position="651"/>
    </location>
</feature>
<feature type="region of interest" description="Disordered" evidence="1">
    <location>
        <begin position="85"/>
        <end position="113"/>
    </location>
</feature>
<evidence type="ECO:0008006" key="4">
    <source>
        <dbReference type="Google" id="ProtNLM"/>
    </source>
</evidence>
<protein>
    <recommendedName>
        <fullName evidence="4">Lyr family protein</fullName>
    </recommendedName>
</protein>
<evidence type="ECO:0000313" key="3">
    <source>
        <dbReference type="Proteomes" id="UP000664132"/>
    </source>
</evidence>
<feature type="region of interest" description="Disordered" evidence="1">
    <location>
        <begin position="189"/>
        <end position="441"/>
    </location>
</feature>
<organism evidence="2 3">
    <name type="scientific">Cadophora malorum</name>
    <dbReference type="NCBI Taxonomy" id="108018"/>
    <lineage>
        <taxon>Eukaryota</taxon>
        <taxon>Fungi</taxon>
        <taxon>Dikarya</taxon>
        <taxon>Ascomycota</taxon>
        <taxon>Pezizomycotina</taxon>
        <taxon>Leotiomycetes</taxon>
        <taxon>Helotiales</taxon>
        <taxon>Ploettnerulaceae</taxon>
        <taxon>Cadophora</taxon>
    </lineage>
</organism>
<sequence length="658" mass="70114">MAPTYRNANRRQNRPGVDHGEYEGIPIRHWRRDFVTVAPPPTTDSTTSQNDIWAIELPYGMPKDSHLLPQHSQDLLRAARSGKIYKRPAPADEEEADPEAIIGDKPEKKDEDLKEKGFTAKSWKQVPRHLEGADVVYLAKRRKGLVAASSKPLPVPTVTKATVKRIDAAGNEYVQDIVVPQGQVVEGEVLSQTQIPDPNAPIGLAPVQATPPRPRPKSKKKAKGPGRGRKKKPLAPTSVPQAPLGEGVAPLPTIEGTVGPDGIKLEKEPSSTPVPNEDAEMGDGSAANSDDDDGEDGEDGDEGDDDEGSVDPQDSPSKPSQQSPLAASAPILPPVPSLDQADVPMGGTEFPHVPPRLLTDRLETKSGSPLKNVVMTTSTLTSPLEPPANLSPTKALTDVHPLASDSTPLSPKLETLDEEMQQEVPTMAPEDVPPPPPEPTNVEVAAAVEERVEEEEEEEMLLDILDRAKNAEIGAPLDAPAAPASPGNESPPVEAEAIQPDPTPQVETEIEPAQATPQPLVMPEPVPEKPASPANQEAPIEQEAVPTPPTARSPEAVPVAEPEPPAQEPVAAVEDDDDDYPDLLGGLEKSLKTPEARIETPVAAPVSEKTPEVEKIVAEAIVEPVVEGEAVAEAPKAAEEEVKKDDQIAHDAEEEMLL</sequence>
<feature type="region of interest" description="Disordered" evidence="1">
    <location>
        <begin position="473"/>
        <end position="596"/>
    </location>
</feature>
<feature type="region of interest" description="Disordered" evidence="1">
    <location>
        <begin position="632"/>
        <end position="658"/>
    </location>
</feature>
<evidence type="ECO:0000313" key="2">
    <source>
        <dbReference type="EMBL" id="KAG4423826.1"/>
    </source>
</evidence>
<comment type="caution">
    <text evidence="2">The sequence shown here is derived from an EMBL/GenBank/DDBJ whole genome shotgun (WGS) entry which is preliminary data.</text>
</comment>
<keyword evidence="3" id="KW-1185">Reference proteome</keyword>
<feature type="compositionally biased region" description="Low complexity" evidence="1">
    <location>
        <begin position="312"/>
        <end position="330"/>
    </location>
</feature>
<gene>
    <name evidence="2" type="ORF">IFR04_002971</name>
</gene>
<evidence type="ECO:0000256" key="1">
    <source>
        <dbReference type="SAM" id="MobiDB-lite"/>
    </source>
</evidence>
<dbReference type="EMBL" id="JAFJYH010000028">
    <property type="protein sequence ID" value="KAG4423826.1"/>
    <property type="molecule type" value="Genomic_DNA"/>
</dbReference>
<name>A0A8H7WFI3_9HELO</name>
<dbReference type="Proteomes" id="UP000664132">
    <property type="component" value="Unassembled WGS sequence"/>
</dbReference>
<proteinExistence type="predicted"/>
<reference evidence="2" key="1">
    <citation type="submission" date="2021-02" db="EMBL/GenBank/DDBJ databases">
        <title>Genome sequence Cadophora malorum strain M34.</title>
        <authorList>
            <person name="Stefanovic E."/>
            <person name="Vu D."/>
            <person name="Scully C."/>
            <person name="Dijksterhuis J."/>
            <person name="Roader J."/>
            <person name="Houbraken J."/>
        </authorList>
    </citation>
    <scope>NUCLEOTIDE SEQUENCE</scope>
    <source>
        <strain evidence="2">M34</strain>
    </source>
</reference>
<accession>A0A8H7WFI3</accession>
<feature type="compositionally biased region" description="Basic and acidic residues" evidence="1">
    <location>
        <begin position="102"/>
        <end position="113"/>
    </location>
</feature>
<feature type="compositionally biased region" description="Basic residues" evidence="1">
    <location>
        <begin position="214"/>
        <end position="233"/>
    </location>
</feature>
<feature type="compositionally biased region" description="Pro residues" evidence="1">
    <location>
        <begin position="520"/>
        <end position="530"/>
    </location>
</feature>
<dbReference type="OrthoDB" id="275715at2759"/>
<feature type="compositionally biased region" description="Low complexity" evidence="1">
    <location>
        <begin position="475"/>
        <end position="486"/>
    </location>
</feature>
<dbReference type="AlphaFoldDB" id="A0A8H7WFI3"/>
<feature type="region of interest" description="Disordered" evidence="1">
    <location>
        <begin position="1"/>
        <end position="24"/>
    </location>
</feature>